<dbReference type="AlphaFoldDB" id="A0A0K1QQC1"/>
<gene>
    <name evidence="1" type="ORF">B723_16420</name>
</gene>
<dbReference type="OrthoDB" id="6965307at2"/>
<reference evidence="1 2" key="1">
    <citation type="journal article" date="2012" name="J. Bacteriol.">
        <title>Draft genome sequence of the cyanide-utilizing bacterium Pseudomonas fluorescens strain NCIMB 11764.</title>
        <authorList>
            <person name="Vilo C.A."/>
            <person name="Benedik M.J."/>
            <person name="Kunz D.A."/>
            <person name="Dong Q."/>
        </authorList>
    </citation>
    <scope>NUCLEOTIDE SEQUENCE [LARGE SCALE GENOMIC DNA]</scope>
    <source>
        <strain evidence="1 2">NCIMB 11764</strain>
    </source>
</reference>
<dbReference type="Proteomes" id="UP000017175">
    <property type="component" value="Chromosome"/>
</dbReference>
<evidence type="ECO:0000313" key="2">
    <source>
        <dbReference type="Proteomes" id="UP000017175"/>
    </source>
</evidence>
<proteinExistence type="predicted"/>
<sequence>MEIKVLWGFEGDPEKLKTGNGRVMAGAVLDLDDDEYAHALIGKGLAEIVKPATTKQAKPNENK</sequence>
<name>A0A0K1QQC1_PSEFL</name>
<dbReference type="RefSeq" id="WP_017337712.1">
    <property type="nucleotide sequence ID" value="NZ_CP010945.1"/>
</dbReference>
<organism evidence="1 2">
    <name type="scientific">Pseudomonas fluorescens NCIMB 11764</name>
    <dbReference type="NCBI Taxonomy" id="1221522"/>
    <lineage>
        <taxon>Bacteria</taxon>
        <taxon>Pseudomonadati</taxon>
        <taxon>Pseudomonadota</taxon>
        <taxon>Gammaproteobacteria</taxon>
        <taxon>Pseudomonadales</taxon>
        <taxon>Pseudomonadaceae</taxon>
        <taxon>Pseudomonas</taxon>
    </lineage>
</organism>
<evidence type="ECO:0000313" key="1">
    <source>
        <dbReference type="EMBL" id="AKV07913.1"/>
    </source>
</evidence>
<accession>A0A0K1QQC1</accession>
<protein>
    <submittedName>
        <fullName evidence="1">Prophage PssSM-03</fullName>
    </submittedName>
</protein>
<dbReference type="EMBL" id="CP010945">
    <property type="protein sequence ID" value="AKV07913.1"/>
    <property type="molecule type" value="Genomic_DNA"/>
</dbReference>